<dbReference type="AlphaFoldDB" id="A0AAV4FVT6"/>
<keyword evidence="2" id="KW-1185">Reference proteome</keyword>
<comment type="caution">
    <text evidence="1">The sequence shown here is derived from an EMBL/GenBank/DDBJ whole genome shotgun (WGS) entry which is preliminary data.</text>
</comment>
<organism evidence="1 2">
    <name type="scientific">Elysia marginata</name>
    <dbReference type="NCBI Taxonomy" id="1093978"/>
    <lineage>
        <taxon>Eukaryota</taxon>
        <taxon>Metazoa</taxon>
        <taxon>Spiralia</taxon>
        <taxon>Lophotrochozoa</taxon>
        <taxon>Mollusca</taxon>
        <taxon>Gastropoda</taxon>
        <taxon>Heterobranchia</taxon>
        <taxon>Euthyneura</taxon>
        <taxon>Panpulmonata</taxon>
        <taxon>Sacoglossa</taxon>
        <taxon>Placobranchoidea</taxon>
        <taxon>Plakobranchidae</taxon>
        <taxon>Elysia</taxon>
    </lineage>
</organism>
<reference evidence="1 2" key="1">
    <citation type="journal article" date="2021" name="Elife">
        <title>Chloroplast acquisition without the gene transfer in kleptoplastic sea slugs, Plakobranchus ocellatus.</title>
        <authorList>
            <person name="Maeda T."/>
            <person name="Takahashi S."/>
            <person name="Yoshida T."/>
            <person name="Shimamura S."/>
            <person name="Takaki Y."/>
            <person name="Nagai Y."/>
            <person name="Toyoda A."/>
            <person name="Suzuki Y."/>
            <person name="Arimoto A."/>
            <person name="Ishii H."/>
            <person name="Satoh N."/>
            <person name="Nishiyama T."/>
            <person name="Hasebe M."/>
            <person name="Maruyama T."/>
            <person name="Minagawa J."/>
            <person name="Obokata J."/>
            <person name="Shigenobu S."/>
        </authorList>
    </citation>
    <scope>NUCLEOTIDE SEQUENCE [LARGE SCALE GENOMIC DNA]</scope>
</reference>
<dbReference type="EMBL" id="BMAT01008075">
    <property type="protein sequence ID" value="GFR77354.1"/>
    <property type="molecule type" value="Genomic_DNA"/>
</dbReference>
<accession>A0AAV4FVT6</accession>
<protein>
    <submittedName>
        <fullName evidence="1">Uncharacterized protein</fullName>
    </submittedName>
</protein>
<name>A0AAV4FVT6_9GAST</name>
<evidence type="ECO:0000313" key="2">
    <source>
        <dbReference type="Proteomes" id="UP000762676"/>
    </source>
</evidence>
<proteinExistence type="predicted"/>
<gene>
    <name evidence="1" type="ORF">ElyMa_003965900</name>
</gene>
<dbReference type="Proteomes" id="UP000762676">
    <property type="component" value="Unassembled WGS sequence"/>
</dbReference>
<evidence type="ECO:0000313" key="1">
    <source>
        <dbReference type="EMBL" id="GFR77354.1"/>
    </source>
</evidence>
<sequence length="93" mass="10889">MPLLGVGARLAVQVKQRRQSYILLRNLFERCRIVERFVQFIRFVQHDGGSGIAHSFFSSHKLVCIDFVSIFPSSLYLELHDDDDHHKQQHKPK</sequence>